<dbReference type="Pfam" id="PF13561">
    <property type="entry name" value="adh_short_C2"/>
    <property type="match status" value="1"/>
</dbReference>
<sequence>MEIKNCTIAITGAGQGLGQMMAITLAQAGADLALLDVNEQGLQETQRQCHMLSAKALTYCVDITQEAAVEDVFAAIKADFGQLNGVINNAGVLRDGLLVKPDNHSEDQNTTVMQKMSLEQFNTVMAVNVGGTFLCGREAAATMIELGCQGVIINISSVARAGNIGQTNYAASKAAVATMAVGWAKELARYGIRAAAIAPGVVETAMAKQLKPEAIERLKKMIPLGRIGEASEIAHAVKYILENDYFTGRVLEIDGGMRM</sequence>
<dbReference type="PRINTS" id="PR00080">
    <property type="entry name" value="SDRFAMILY"/>
</dbReference>
<comment type="similarity">
    <text evidence="1">Belongs to the short-chain dehydrogenases/reductases (SDR) family.</text>
</comment>
<name>A0A090QLZ6_9GAMM</name>
<dbReference type="eggNOG" id="COG1028">
    <property type="taxonomic scope" value="Bacteria"/>
</dbReference>
<organism evidence="4 5">
    <name type="scientific">Photobacterium aphoticum</name>
    <dbReference type="NCBI Taxonomy" id="754436"/>
    <lineage>
        <taxon>Bacteria</taxon>
        <taxon>Pseudomonadati</taxon>
        <taxon>Pseudomonadota</taxon>
        <taxon>Gammaproteobacteria</taxon>
        <taxon>Vibrionales</taxon>
        <taxon>Vibrionaceae</taxon>
        <taxon>Photobacterium</taxon>
    </lineage>
</organism>
<evidence type="ECO:0000256" key="2">
    <source>
        <dbReference type="ARBA" id="ARBA00023002"/>
    </source>
</evidence>
<evidence type="ECO:0000259" key="3">
    <source>
        <dbReference type="SMART" id="SM00822"/>
    </source>
</evidence>
<dbReference type="PROSITE" id="PS00061">
    <property type="entry name" value="ADH_SHORT"/>
    <property type="match status" value="1"/>
</dbReference>
<dbReference type="NCBIfam" id="NF006072">
    <property type="entry name" value="PRK08217.1"/>
    <property type="match status" value="1"/>
</dbReference>
<protein>
    <submittedName>
        <fullName evidence="4">3-oxoacyl-[acyl-carrier protein] reductase</fullName>
        <ecNumber evidence="4">1.1.1.100</ecNumber>
    </submittedName>
</protein>
<comment type="caution">
    <text evidence="4">The sequence shown here is derived from an EMBL/GenBank/DDBJ whole genome shotgun (WGS) entry which is preliminary data.</text>
</comment>
<reference evidence="4 5" key="1">
    <citation type="journal article" date="2014" name="Genome Announc.">
        <title>Draft Genome Sequences of Two Vibrionaceae Species, Vibrio ponticus C121 and Photobacterium aphoticum C119, Isolated as Coral Reef Microbiota.</title>
        <authorList>
            <person name="Al-saari N."/>
            <person name="Meirelles P.M."/>
            <person name="Mino S."/>
            <person name="Suda W."/>
            <person name="Oshima K."/>
            <person name="Hattori M."/>
            <person name="Ohkuma M."/>
            <person name="Thompson F.L."/>
            <person name="Gomez-Gil B."/>
            <person name="Sawabe T."/>
            <person name="Sawabe T."/>
        </authorList>
    </citation>
    <scope>NUCLEOTIDE SEQUENCE [LARGE SCALE GENOMIC DNA]</scope>
    <source>
        <strain evidence="4 5">JCM 19237</strain>
    </source>
</reference>
<evidence type="ECO:0000313" key="5">
    <source>
        <dbReference type="Proteomes" id="UP000029227"/>
    </source>
</evidence>
<dbReference type="SUPFAM" id="SSF51735">
    <property type="entry name" value="NAD(P)-binding Rossmann-fold domains"/>
    <property type="match status" value="1"/>
</dbReference>
<evidence type="ECO:0000256" key="1">
    <source>
        <dbReference type="ARBA" id="ARBA00006484"/>
    </source>
</evidence>
<dbReference type="InterPro" id="IPR002347">
    <property type="entry name" value="SDR_fam"/>
</dbReference>
<dbReference type="InterPro" id="IPR036291">
    <property type="entry name" value="NAD(P)-bd_dom_sf"/>
</dbReference>
<dbReference type="FunFam" id="3.40.50.720:FF:000173">
    <property type="entry name" value="3-oxoacyl-[acyl-carrier protein] reductase"/>
    <property type="match status" value="1"/>
</dbReference>
<evidence type="ECO:0000313" key="4">
    <source>
        <dbReference type="EMBL" id="GAL02844.1"/>
    </source>
</evidence>
<dbReference type="AlphaFoldDB" id="A0A090QLZ6"/>
<dbReference type="STRING" id="754436.JCM19237_5737"/>
<proteinExistence type="inferred from homology"/>
<dbReference type="Gene3D" id="3.40.50.720">
    <property type="entry name" value="NAD(P)-binding Rossmann-like Domain"/>
    <property type="match status" value="1"/>
</dbReference>
<dbReference type="EC" id="1.1.1.100" evidence="4"/>
<dbReference type="EMBL" id="BBMN01000001">
    <property type="protein sequence ID" value="GAL02844.1"/>
    <property type="molecule type" value="Genomic_DNA"/>
</dbReference>
<accession>A0A090QLZ6</accession>
<dbReference type="PANTHER" id="PTHR43658:SF8">
    <property type="entry name" value="17-BETA-HYDROXYSTEROID DEHYDROGENASE 14-RELATED"/>
    <property type="match status" value="1"/>
</dbReference>
<dbReference type="GO" id="GO:0004316">
    <property type="term" value="F:3-oxoacyl-[acyl-carrier-protein] reductase (NADPH) activity"/>
    <property type="evidence" value="ECO:0007669"/>
    <property type="project" value="UniProtKB-EC"/>
</dbReference>
<gene>
    <name evidence="4" type="ORF">JCM19237_5737</name>
</gene>
<dbReference type="PANTHER" id="PTHR43658">
    <property type="entry name" value="SHORT-CHAIN DEHYDROGENASE/REDUCTASE"/>
    <property type="match status" value="1"/>
</dbReference>
<dbReference type="InterPro" id="IPR057326">
    <property type="entry name" value="KR_dom"/>
</dbReference>
<dbReference type="SMART" id="SM00822">
    <property type="entry name" value="PKS_KR"/>
    <property type="match status" value="1"/>
</dbReference>
<dbReference type="Proteomes" id="UP000029227">
    <property type="component" value="Unassembled WGS sequence"/>
</dbReference>
<dbReference type="InterPro" id="IPR020904">
    <property type="entry name" value="Sc_DH/Rdtase_CS"/>
</dbReference>
<dbReference type="PRINTS" id="PR00081">
    <property type="entry name" value="GDHRDH"/>
</dbReference>
<feature type="domain" description="Ketoreductase" evidence="3">
    <location>
        <begin position="6"/>
        <end position="200"/>
    </location>
</feature>
<keyword evidence="2 4" id="KW-0560">Oxidoreductase</keyword>